<evidence type="ECO:0000256" key="6">
    <source>
        <dbReference type="ARBA" id="ARBA00022989"/>
    </source>
</evidence>
<dbReference type="GO" id="GO:0016020">
    <property type="term" value="C:membrane"/>
    <property type="evidence" value="ECO:0007669"/>
    <property type="project" value="UniProtKB-SubCell"/>
</dbReference>
<keyword evidence="6 8" id="KW-1133">Transmembrane helix</keyword>
<feature type="domain" description="Cytochrome b561" evidence="11">
    <location>
        <begin position="535"/>
        <end position="728"/>
    </location>
</feature>
<dbReference type="EMBL" id="AP019304">
    <property type="protein sequence ID" value="BBH09978.1"/>
    <property type="molecule type" value="Genomic_DNA"/>
</dbReference>
<keyword evidence="4 9" id="KW-0732">Signal</keyword>
<feature type="chain" id="PRO_5021205818" evidence="9">
    <location>
        <begin position="16"/>
        <end position="747"/>
    </location>
</feature>
<dbReference type="InterPro" id="IPR045265">
    <property type="entry name" value="AIR12_DOMON"/>
</dbReference>
<dbReference type="AlphaFoldDB" id="A0A4Y1S1F8"/>
<evidence type="ECO:0000256" key="5">
    <source>
        <dbReference type="ARBA" id="ARBA00022982"/>
    </source>
</evidence>
<feature type="domain" description="DOMON" evidence="10">
    <location>
        <begin position="248"/>
        <end position="367"/>
    </location>
</feature>
<evidence type="ECO:0000256" key="2">
    <source>
        <dbReference type="ARBA" id="ARBA00022448"/>
    </source>
</evidence>
<feature type="signal peptide" evidence="9">
    <location>
        <begin position="1"/>
        <end position="15"/>
    </location>
</feature>
<comment type="subcellular location">
    <subcellularLocation>
        <location evidence="1">Membrane</location>
    </subcellularLocation>
</comment>
<dbReference type="CDD" id="cd08760">
    <property type="entry name" value="Cyt_b561_FRRS1_like"/>
    <property type="match status" value="1"/>
</dbReference>
<evidence type="ECO:0000256" key="8">
    <source>
        <dbReference type="SAM" id="Phobius"/>
    </source>
</evidence>
<dbReference type="InterPro" id="IPR006593">
    <property type="entry name" value="Cyt_b561/ferric_Rdtase_TM"/>
</dbReference>
<sequence>SWISLLALLISPAQAATCTSQTFKNNKLYAHCSDLPFLSSYLHWTYNASNSSLSVAFVAKPAKSDGWVAWAINPTATKMAGAQTLLAYKTENGAPAVNTLNISSYSSIVPGKLSFDVWDVSAEFSNDTFTIFATVKVPKDAASVNQVWQVGSAVNKTSGFPEKHDVAPPNLKSFDTLSLGANSTTGTPAGTNTTTNSTGGGGSGALRIGISWISLLALVISPAQAATCSSQTFKNNKLYANCSDLPFLSSYLHWTYNASNSSLSIAFVATPSKSEGWVAWAINPTAAKMAGAQTLLAYKTEDGAPVVKTFNITSYSSIVPGKLAFDVWDVSAEFSKGTFKIFAAVKVPKDAASVNQLLIFFSVFIHGFFFFSSFSGISGANARSGFVNLTRAFTHLHHPNLHQQQALLTLHRPPHTQILPPLDLRLVQLHSLNRLRRDSSQIRRLDRVGHQSDEHRHEGAQTLLTYKKSDGSMNVKTFNISSYNDIVESKLAFDVWDTSAESSGGVFRLFAKLKVEEMESVNQVWQVGPSVSNGFPVKHDFNTDNLQAKGSLSLTGGTTTPTTTTGDSRLKKRNIHGILNAVSWGLLFSDWDHHSKVLEDVSVCGSSMVSGYAIGVAGWATGIKLGSESEGVVYSAHRKIGITLFSLATVQIFALFLRPKKEHKYRFYWNIYHHTLGYAILILSILNVFKGLDILNPAKHWRSTYIIVIIALGAIALLLEAITWVVVLKRRSTKSTKPYDGFNNGQG</sequence>
<evidence type="ECO:0000313" key="12">
    <source>
        <dbReference type="EMBL" id="BBH09978.1"/>
    </source>
</evidence>
<evidence type="ECO:0000259" key="11">
    <source>
        <dbReference type="PROSITE" id="PS50939"/>
    </source>
</evidence>
<dbReference type="SMART" id="SM00665">
    <property type="entry name" value="B561"/>
    <property type="match status" value="1"/>
</dbReference>
<feature type="transmembrane region" description="Helical" evidence="8">
    <location>
        <begin position="704"/>
        <end position="727"/>
    </location>
</feature>
<dbReference type="CDD" id="cd09629">
    <property type="entry name" value="DOMON_CIL1_like"/>
    <property type="match status" value="2"/>
</dbReference>
<evidence type="ECO:0000259" key="10">
    <source>
        <dbReference type="PROSITE" id="PS50836"/>
    </source>
</evidence>
<evidence type="ECO:0000256" key="9">
    <source>
        <dbReference type="SAM" id="SignalP"/>
    </source>
</evidence>
<gene>
    <name evidence="12" type="ORF">Prudu_022641</name>
</gene>
<dbReference type="PANTHER" id="PTHR23130:SF195">
    <property type="entry name" value="CYTOCHROME B561 AND DOMON DOMAIN-CONTAINING PROTEIN"/>
    <property type="match status" value="1"/>
</dbReference>
<reference evidence="12" key="1">
    <citation type="journal article" date="2019" name="Science">
        <title>Mutation of a bHLH transcription factor allowed almond domestication.</title>
        <authorList>
            <person name="Sanchez-Perez R."/>
            <person name="Pavan S."/>
            <person name="Mazzeo R."/>
            <person name="Moldovan C."/>
            <person name="Aiese Cigliano R."/>
            <person name="Del Cueto J."/>
            <person name="Ricciardi F."/>
            <person name="Lotti C."/>
            <person name="Ricciardi L."/>
            <person name="Dicenta F."/>
            <person name="Lopez-Marques R.L."/>
            <person name="Lindberg Moller B."/>
        </authorList>
    </citation>
    <scope>NUCLEOTIDE SEQUENCE</scope>
</reference>
<feature type="transmembrane region" description="Helical" evidence="8">
    <location>
        <begin position="640"/>
        <end position="657"/>
    </location>
</feature>
<keyword evidence="2" id="KW-0813">Transport</keyword>
<keyword evidence="7 8" id="KW-0472">Membrane</keyword>
<dbReference type="PROSITE" id="PS50939">
    <property type="entry name" value="CYTOCHROME_B561"/>
    <property type="match status" value="1"/>
</dbReference>
<feature type="domain" description="DOMON" evidence="10">
    <location>
        <begin position="38"/>
        <end position="151"/>
    </location>
</feature>
<dbReference type="Gene3D" id="1.20.120.1770">
    <property type="match status" value="1"/>
</dbReference>
<dbReference type="Pfam" id="PF03188">
    <property type="entry name" value="Cytochrom_B561"/>
    <property type="match status" value="1"/>
</dbReference>
<dbReference type="InterPro" id="IPR005018">
    <property type="entry name" value="DOMON_domain"/>
</dbReference>
<evidence type="ECO:0000256" key="3">
    <source>
        <dbReference type="ARBA" id="ARBA00022692"/>
    </source>
</evidence>
<dbReference type="PANTHER" id="PTHR23130">
    <property type="entry name" value="CYTOCHROME B561 AND DOMON DOMAIN-CONTAINING PROTEIN"/>
    <property type="match status" value="1"/>
</dbReference>
<dbReference type="PROSITE" id="PS50836">
    <property type="entry name" value="DOMON"/>
    <property type="match status" value="2"/>
</dbReference>
<name>A0A4Y1S1F8_PRUDU</name>
<evidence type="ECO:0000256" key="1">
    <source>
        <dbReference type="ARBA" id="ARBA00004370"/>
    </source>
</evidence>
<accession>A0A4Y1S1F8</accession>
<keyword evidence="5" id="KW-0249">Electron transport</keyword>
<evidence type="ECO:0000256" key="7">
    <source>
        <dbReference type="ARBA" id="ARBA00023136"/>
    </source>
</evidence>
<keyword evidence="3 8" id="KW-0812">Transmembrane</keyword>
<organism evidence="12">
    <name type="scientific">Prunus dulcis</name>
    <name type="common">Almond</name>
    <name type="synonym">Amygdalus dulcis</name>
    <dbReference type="NCBI Taxonomy" id="3755"/>
    <lineage>
        <taxon>Eukaryota</taxon>
        <taxon>Viridiplantae</taxon>
        <taxon>Streptophyta</taxon>
        <taxon>Embryophyta</taxon>
        <taxon>Tracheophyta</taxon>
        <taxon>Spermatophyta</taxon>
        <taxon>Magnoliopsida</taxon>
        <taxon>eudicotyledons</taxon>
        <taxon>Gunneridae</taxon>
        <taxon>Pentapetalae</taxon>
        <taxon>rosids</taxon>
        <taxon>fabids</taxon>
        <taxon>Rosales</taxon>
        <taxon>Rosaceae</taxon>
        <taxon>Amygdaloideae</taxon>
        <taxon>Amygdaleae</taxon>
        <taxon>Prunus</taxon>
    </lineage>
</organism>
<feature type="transmembrane region" description="Helical" evidence="8">
    <location>
        <begin position="669"/>
        <end position="689"/>
    </location>
</feature>
<evidence type="ECO:0000256" key="4">
    <source>
        <dbReference type="ARBA" id="ARBA00022729"/>
    </source>
</evidence>
<protein>
    <submittedName>
        <fullName evidence="12">Auxin-responsive family protein</fullName>
    </submittedName>
</protein>
<proteinExistence type="predicted"/>
<dbReference type="Pfam" id="PF04526">
    <property type="entry name" value="DUF568"/>
    <property type="match status" value="3"/>
</dbReference>
<feature type="non-terminal residue" evidence="12">
    <location>
        <position position="1"/>
    </location>
</feature>